<evidence type="ECO:0000256" key="1">
    <source>
        <dbReference type="SAM" id="Coils"/>
    </source>
</evidence>
<dbReference type="Proteomes" id="UP001175097">
    <property type="component" value="Unassembled WGS sequence"/>
</dbReference>
<dbReference type="InterPro" id="IPR046118">
    <property type="entry name" value="DUF6115"/>
</dbReference>
<dbReference type="RefSeq" id="WP_301242983.1">
    <property type="nucleotide sequence ID" value="NZ_JAROCC010000005.1"/>
</dbReference>
<evidence type="ECO:0008006" key="4">
    <source>
        <dbReference type="Google" id="ProtNLM"/>
    </source>
</evidence>
<feature type="coiled-coil region" evidence="1">
    <location>
        <begin position="30"/>
        <end position="72"/>
    </location>
</feature>
<reference evidence="2" key="1">
    <citation type="submission" date="2023-03" db="EMBL/GenBank/DDBJ databases">
        <title>MT1 and MT2 Draft Genomes of Novel Species.</title>
        <authorList>
            <person name="Venkateswaran K."/>
        </authorList>
    </citation>
    <scope>NUCLEOTIDE SEQUENCE</scope>
    <source>
        <strain evidence="2">F6_3S_P_2</strain>
    </source>
</reference>
<name>A0ABT8JRL5_9BACL</name>
<organism evidence="2 3">
    <name type="scientific">Sporosarcina highlanderae</name>
    <dbReference type="NCBI Taxonomy" id="3035916"/>
    <lineage>
        <taxon>Bacteria</taxon>
        <taxon>Bacillati</taxon>
        <taxon>Bacillota</taxon>
        <taxon>Bacilli</taxon>
        <taxon>Bacillales</taxon>
        <taxon>Caryophanaceae</taxon>
        <taxon>Sporosarcina</taxon>
    </lineage>
</organism>
<evidence type="ECO:0000313" key="3">
    <source>
        <dbReference type="Proteomes" id="UP001175097"/>
    </source>
</evidence>
<protein>
    <recommendedName>
        <fullName evidence="4">Swarming motility protein SwrB</fullName>
    </recommendedName>
</protein>
<keyword evidence="1" id="KW-0175">Coiled coil</keyword>
<sequence length="165" mass="19094">MSSLFLLLLFVLQMVSFYVIALLYMKISKFNNLEKKQERLMAEMDDAIAAYLSELKEENERLIHAIEKREEKVHLKVQEEVKPARESKIVEKENEFTIVQPNIPVNVALKSYQNAPTTKKTVNSTPEKNDHHRALSMFDEGKTIEEIAKTLGKGTTEVELLLKFR</sequence>
<gene>
    <name evidence="2" type="ORF">P5G49_08060</name>
</gene>
<comment type="caution">
    <text evidence="2">The sequence shown here is derived from an EMBL/GenBank/DDBJ whole genome shotgun (WGS) entry which is preliminary data.</text>
</comment>
<dbReference type="EMBL" id="JAROCC010000005">
    <property type="protein sequence ID" value="MDN4607438.1"/>
    <property type="molecule type" value="Genomic_DNA"/>
</dbReference>
<dbReference type="Pfam" id="PF19610">
    <property type="entry name" value="DUF6115"/>
    <property type="match status" value="1"/>
</dbReference>
<keyword evidence="3" id="KW-1185">Reference proteome</keyword>
<accession>A0ABT8JRL5</accession>
<evidence type="ECO:0000313" key="2">
    <source>
        <dbReference type="EMBL" id="MDN4607438.1"/>
    </source>
</evidence>
<proteinExistence type="predicted"/>